<proteinExistence type="predicted"/>
<accession>A0A1B9AY95</accession>
<evidence type="ECO:0000313" key="2">
    <source>
        <dbReference type="EMBL" id="OCA88794.1"/>
    </source>
</evidence>
<dbReference type="Pfam" id="PF17261">
    <property type="entry name" value="DUF5327"/>
    <property type="match status" value="1"/>
</dbReference>
<evidence type="ECO:0000313" key="3">
    <source>
        <dbReference type="Proteomes" id="UP000092578"/>
    </source>
</evidence>
<protein>
    <recommendedName>
        <fullName evidence="4">YwdI family protein</fullName>
    </recommendedName>
</protein>
<organism evidence="2 3">
    <name type="scientific">Pseudobacillus wudalianchiensis</name>
    <dbReference type="NCBI Taxonomy" id="1743143"/>
    <lineage>
        <taxon>Bacteria</taxon>
        <taxon>Bacillati</taxon>
        <taxon>Bacillota</taxon>
        <taxon>Bacilli</taxon>
        <taxon>Bacillales</taxon>
        <taxon>Bacillaceae</taxon>
        <taxon>Pseudobacillus</taxon>
    </lineage>
</organism>
<evidence type="ECO:0000256" key="1">
    <source>
        <dbReference type="SAM" id="MobiDB-lite"/>
    </source>
</evidence>
<keyword evidence="3" id="KW-1185">Reference proteome</keyword>
<sequence length="95" mass="10424">MNINISHLSVLNKIEEEIRQARLAEKSSTMKQHIYTVRTLCDMLLAASDKPGMGAGLSEAQPIEPRVVQPAQPALNQSEKLQTDDGANGDSIFDF</sequence>
<dbReference type="EMBL" id="MAYT01000012">
    <property type="protein sequence ID" value="OCA88794.1"/>
    <property type="molecule type" value="Genomic_DNA"/>
</dbReference>
<dbReference type="AlphaFoldDB" id="A0A1B9AY95"/>
<dbReference type="Proteomes" id="UP000092578">
    <property type="component" value="Unassembled WGS sequence"/>
</dbReference>
<name>A0A1B9AY95_9BACI</name>
<comment type="caution">
    <text evidence="2">The sequence shown here is derived from an EMBL/GenBank/DDBJ whole genome shotgun (WGS) entry which is preliminary data.</text>
</comment>
<gene>
    <name evidence="2" type="ORF">A8F95_04965</name>
</gene>
<reference evidence="3" key="1">
    <citation type="submission" date="2016-05" db="EMBL/GenBank/DDBJ databases">
        <authorList>
            <person name="Liu B."/>
            <person name="Wang J."/>
            <person name="Zhu Y."/>
            <person name="Liu G."/>
            <person name="Chen Q."/>
            <person name="Chen Z."/>
            <person name="Lan J."/>
            <person name="Che J."/>
            <person name="Ge C."/>
            <person name="Shi H."/>
            <person name="Pan Z."/>
            <person name="Liu X."/>
        </authorList>
    </citation>
    <scope>NUCLEOTIDE SEQUENCE [LARGE SCALE GENOMIC DNA]</scope>
    <source>
        <strain evidence="3">FJAT-27215</strain>
    </source>
</reference>
<dbReference type="InterPro" id="IPR035218">
    <property type="entry name" value="DUF5327"/>
</dbReference>
<evidence type="ECO:0008006" key="4">
    <source>
        <dbReference type="Google" id="ProtNLM"/>
    </source>
</evidence>
<dbReference type="RefSeq" id="WP_077247280.1">
    <property type="nucleotide sequence ID" value="NZ_MAYT01000012.1"/>
</dbReference>
<feature type="region of interest" description="Disordered" evidence="1">
    <location>
        <begin position="74"/>
        <end position="95"/>
    </location>
</feature>